<evidence type="ECO:0000313" key="2">
    <source>
        <dbReference type="EMBL" id="EGV16155.1"/>
    </source>
</evidence>
<organism evidence="2 3">
    <name type="scientific">Thiocapsa marina 5811</name>
    <dbReference type="NCBI Taxonomy" id="768671"/>
    <lineage>
        <taxon>Bacteria</taxon>
        <taxon>Pseudomonadati</taxon>
        <taxon>Pseudomonadota</taxon>
        <taxon>Gammaproteobacteria</taxon>
        <taxon>Chromatiales</taxon>
        <taxon>Chromatiaceae</taxon>
        <taxon>Thiocapsa</taxon>
    </lineage>
</organism>
<evidence type="ECO:0000256" key="1">
    <source>
        <dbReference type="SAM" id="MobiDB-lite"/>
    </source>
</evidence>
<feature type="compositionally biased region" description="Basic and acidic residues" evidence="1">
    <location>
        <begin position="208"/>
        <end position="229"/>
    </location>
</feature>
<accession>F9UHX9</accession>
<feature type="region of interest" description="Disordered" evidence="1">
    <location>
        <begin position="1"/>
        <end position="27"/>
    </location>
</feature>
<dbReference type="Proteomes" id="UP000005459">
    <property type="component" value="Unassembled WGS sequence"/>
</dbReference>
<dbReference type="EMBL" id="AFWV01000021">
    <property type="protein sequence ID" value="EGV16155.1"/>
    <property type="molecule type" value="Genomic_DNA"/>
</dbReference>
<name>F9UHX9_9GAMM</name>
<sequence length="229" mass="24998">MLAPGTRRCRRSGSSVPPTSRRIGIDPDVWGSNETTFPLTHQSDRVAFRVRFRARHALRTLHDRIRGRDSFQSSGFAKMTFQRHYRLGTLGVSATVELCASRSWTPEANRRRSSPTGFVDTCLGRSNGSKAREHSFQLPRCDSETPSSYDAASPGVLAGCRGCLLLGEESRTAPVGVCAIGVADLTKGRNPGVGEVDATCCAHPTRRKPFEGPVEGRQDDPRESPADSR</sequence>
<protein>
    <submittedName>
        <fullName evidence="2">Uncharacterized protein</fullName>
    </submittedName>
</protein>
<keyword evidence="3" id="KW-1185">Reference proteome</keyword>
<dbReference type="AlphaFoldDB" id="F9UHX9"/>
<proteinExistence type="predicted"/>
<gene>
    <name evidence="2" type="ORF">ThimaDRAFT_4532</name>
</gene>
<evidence type="ECO:0000313" key="3">
    <source>
        <dbReference type="Proteomes" id="UP000005459"/>
    </source>
</evidence>
<feature type="region of interest" description="Disordered" evidence="1">
    <location>
        <begin position="204"/>
        <end position="229"/>
    </location>
</feature>
<reference evidence="2 3" key="1">
    <citation type="submission" date="2011-06" db="EMBL/GenBank/DDBJ databases">
        <title>The draft genome of Thiocapsa marina 5811.</title>
        <authorList>
            <consortium name="US DOE Joint Genome Institute (JGI-PGF)"/>
            <person name="Lucas S."/>
            <person name="Han J."/>
            <person name="Cheng J.-F."/>
            <person name="Goodwin L."/>
            <person name="Pitluck S."/>
            <person name="Peters L."/>
            <person name="Land M.L."/>
            <person name="Hauser L."/>
            <person name="Vogl K."/>
            <person name="Liu Z."/>
            <person name="Imhoff J."/>
            <person name="Thiel V."/>
            <person name="Frigaard N.-U."/>
            <person name="Bryant D."/>
            <person name="Woyke T.J."/>
        </authorList>
    </citation>
    <scope>NUCLEOTIDE SEQUENCE [LARGE SCALE GENOMIC DNA]</scope>
    <source>
        <strain evidence="2 3">5811</strain>
    </source>
</reference>